<organism evidence="12 13">
    <name type="scientific">Duganella rivi</name>
    <dbReference type="NCBI Taxonomy" id="2666083"/>
    <lineage>
        <taxon>Bacteria</taxon>
        <taxon>Pseudomonadati</taxon>
        <taxon>Pseudomonadota</taxon>
        <taxon>Betaproteobacteria</taxon>
        <taxon>Burkholderiales</taxon>
        <taxon>Oxalobacteraceae</taxon>
        <taxon>Telluria group</taxon>
        <taxon>Duganella</taxon>
    </lineage>
</organism>
<dbReference type="EMBL" id="WWCK01000003">
    <property type="protein sequence ID" value="MYM67176.1"/>
    <property type="molecule type" value="Genomic_DNA"/>
</dbReference>
<dbReference type="GO" id="GO:0005524">
    <property type="term" value="F:ATP binding"/>
    <property type="evidence" value="ECO:0007669"/>
    <property type="project" value="UniProtKB-KW"/>
</dbReference>
<dbReference type="RefSeq" id="WP_161013738.1">
    <property type="nucleotide sequence ID" value="NZ_WWCK01000003.1"/>
</dbReference>
<keyword evidence="10" id="KW-0812">Transmembrane</keyword>
<dbReference type="PROSITE" id="PS50109">
    <property type="entry name" value="HIS_KIN"/>
    <property type="match status" value="1"/>
</dbReference>
<evidence type="ECO:0000256" key="8">
    <source>
        <dbReference type="ARBA" id="ARBA00022777"/>
    </source>
</evidence>
<keyword evidence="13" id="KW-1185">Reference proteome</keyword>
<dbReference type="InterPro" id="IPR004358">
    <property type="entry name" value="Sig_transdc_His_kin-like_C"/>
</dbReference>
<dbReference type="Pfam" id="PF02518">
    <property type="entry name" value="HATPase_c"/>
    <property type="match status" value="1"/>
</dbReference>
<keyword evidence="10" id="KW-0472">Membrane</keyword>
<evidence type="ECO:0000256" key="3">
    <source>
        <dbReference type="ARBA" id="ARBA00012438"/>
    </source>
</evidence>
<comment type="caution">
    <text evidence="12">The sequence shown here is derived from an EMBL/GenBank/DDBJ whole genome shotgun (WGS) entry which is preliminary data.</text>
</comment>
<dbReference type="SUPFAM" id="SSF47384">
    <property type="entry name" value="Homodimeric domain of signal transducing histidine kinase"/>
    <property type="match status" value="1"/>
</dbReference>
<keyword evidence="5" id="KW-0597">Phosphoprotein</keyword>
<evidence type="ECO:0000256" key="7">
    <source>
        <dbReference type="ARBA" id="ARBA00022741"/>
    </source>
</evidence>
<feature type="transmembrane region" description="Helical" evidence="10">
    <location>
        <begin position="50"/>
        <end position="69"/>
    </location>
</feature>
<comment type="catalytic activity">
    <reaction evidence="1">
        <text>ATP + protein L-histidine = ADP + protein N-phospho-L-histidine.</text>
        <dbReference type="EC" id="2.7.13.3"/>
    </reaction>
</comment>
<dbReference type="EC" id="2.7.13.3" evidence="3"/>
<dbReference type="AlphaFoldDB" id="A0A7X4KAK4"/>
<dbReference type="InterPro" id="IPR050980">
    <property type="entry name" value="2C_sensor_his_kinase"/>
</dbReference>
<evidence type="ECO:0000256" key="2">
    <source>
        <dbReference type="ARBA" id="ARBA00004651"/>
    </source>
</evidence>
<evidence type="ECO:0000313" key="13">
    <source>
        <dbReference type="Proteomes" id="UP000450012"/>
    </source>
</evidence>
<comment type="subcellular location">
    <subcellularLocation>
        <location evidence="2">Cell membrane</location>
        <topology evidence="2">Multi-pass membrane protein</topology>
    </subcellularLocation>
</comment>
<accession>A0A7X4KAK4</accession>
<keyword evidence="10" id="KW-1133">Transmembrane helix</keyword>
<dbReference type="Proteomes" id="UP000450012">
    <property type="component" value="Unassembled WGS sequence"/>
</dbReference>
<dbReference type="GO" id="GO:0005886">
    <property type="term" value="C:plasma membrane"/>
    <property type="evidence" value="ECO:0007669"/>
    <property type="project" value="UniProtKB-SubCell"/>
</dbReference>
<evidence type="ECO:0000259" key="11">
    <source>
        <dbReference type="PROSITE" id="PS50109"/>
    </source>
</evidence>
<dbReference type="SUPFAM" id="SSF55874">
    <property type="entry name" value="ATPase domain of HSP90 chaperone/DNA topoisomerase II/histidine kinase"/>
    <property type="match status" value="1"/>
</dbReference>
<dbReference type="InterPro" id="IPR005467">
    <property type="entry name" value="His_kinase_dom"/>
</dbReference>
<dbReference type="InterPro" id="IPR036890">
    <property type="entry name" value="HATPase_C_sf"/>
</dbReference>
<name>A0A7X4KAK4_9BURK</name>
<feature type="transmembrane region" description="Helical" evidence="10">
    <location>
        <begin position="128"/>
        <end position="145"/>
    </location>
</feature>
<feature type="transmembrane region" description="Helical" evidence="10">
    <location>
        <begin position="150"/>
        <end position="167"/>
    </location>
</feature>
<evidence type="ECO:0000256" key="5">
    <source>
        <dbReference type="ARBA" id="ARBA00022553"/>
    </source>
</evidence>
<keyword evidence="6" id="KW-0808">Transferase</keyword>
<evidence type="ECO:0000256" key="10">
    <source>
        <dbReference type="SAM" id="Phobius"/>
    </source>
</evidence>
<reference evidence="12 13" key="1">
    <citation type="submission" date="2019-12" db="EMBL/GenBank/DDBJ databases">
        <title>Novel species isolated from a subtropical stream in China.</title>
        <authorList>
            <person name="Lu H."/>
        </authorList>
    </citation>
    <scope>NUCLEOTIDE SEQUENCE [LARGE SCALE GENOMIC DNA]</scope>
    <source>
        <strain evidence="12 13">FT55W</strain>
    </source>
</reference>
<feature type="domain" description="Histidine kinase" evidence="11">
    <location>
        <begin position="240"/>
        <end position="447"/>
    </location>
</feature>
<keyword evidence="8 12" id="KW-0418">Kinase</keyword>
<keyword evidence="4" id="KW-1003">Cell membrane</keyword>
<evidence type="ECO:0000256" key="6">
    <source>
        <dbReference type="ARBA" id="ARBA00022679"/>
    </source>
</evidence>
<dbReference type="CDD" id="cd00082">
    <property type="entry name" value="HisKA"/>
    <property type="match status" value="1"/>
</dbReference>
<dbReference type="InterPro" id="IPR003594">
    <property type="entry name" value="HATPase_dom"/>
</dbReference>
<dbReference type="SMART" id="SM00387">
    <property type="entry name" value="HATPase_c"/>
    <property type="match status" value="1"/>
</dbReference>
<dbReference type="Gene3D" id="1.10.287.130">
    <property type="match status" value="1"/>
</dbReference>
<dbReference type="GO" id="GO:0000155">
    <property type="term" value="F:phosphorelay sensor kinase activity"/>
    <property type="evidence" value="ECO:0007669"/>
    <property type="project" value="InterPro"/>
</dbReference>
<gene>
    <name evidence="12" type="ORF">GTP45_10070</name>
</gene>
<dbReference type="InterPro" id="IPR003661">
    <property type="entry name" value="HisK_dim/P_dom"/>
</dbReference>
<dbReference type="InterPro" id="IPR036097">
    <property type="entry name" value="HisK_dim/P_sf"/>
</dbReference>
<dbReference type="PRINTS" id="PR00344">
    <property type="entry name" value="BCTRLSENSOR"/>
</dbReference>
<sequence>MRANKNPNPYDRGRPGLPVVEPLASVNASANTITHAAGHKNMQQLIQLRWIAVVGQITTIATASILLGVQLPMPAMLNVLACLIAFNVASILRWQENQVVSNSELLLALTVDVASLTAQLYLSGGATNPFVFLYLLHVILGAVLLETWSTWTIVIVTGACIAGLALFSEPLPLPQDHALGIFSLYVQGMLICFILDAALLVIFITRITQNMRSSAAKLADLHQRAAEEEHIVRMGLLASGAAHELGTPLATLAVILGDWKHMPEFKGNPVLLEEISEMQTQLQRCKSIVSGILLSAGETRGESSAATTINTFLDEVVAEWRVGRPVAAFEFENSIAPDHPVVSDSTLKQMICNVLDNALEASPAWLRMETSIEGDTLVLQVTDKGAGFDPSILAQFGKPYNSSKGRPGGGLGLFLVVNVARTLGGEVTATNLSQGGAMVRLTLPLAAIEIKSEQQ</sequence>
<evidence type="ECO:0000313" key="12">
    <source>
        <dbReference type="EMBL" id="MYM67176.1"/>
    </source>
</evidence>
<dbReference type="PANTHER" id="PTHR44936">
    <property type="entry name" value="SENSOR PROTEIN CREC"/>
    <property type="match status" value="1"/>
</dbReference>
<feature type="transmembrane region" description="Helical" evidence="10">
    <location>
        <begin position="179"/>
        <end position="204"/>
    </location>
</feature>
<evidence type="ECO:0000256" key="9">
    <source>
        <dbReference type="ARBA" id="ARBA00022840"/>
    </source>
</evidence>
<keyword evidence="7" id="KW-0547">Nucleotide-binding</keyword>
<evidence type="ECO:0000256" key="4">
    <source>
        <dbReference type="ARBA" id="ARBA00022475"/>
    </source>
</evidence>
<keyword evidence="9" id="KW-0067">ATP-binding</keyword>
<proteinExistence type="predicted"/>
<protein>
    <recommendedName>
        <fullName evidence="3">histidine kinase</fullName>
        <ecNumber evidence="3">2.7.13.3</ecNumber>
    </recommendedName>
</protein>
<dbReference type="Gene3D" id="3.30.565.10">
    <property type="entry name" value="Histidine kinase-like ATPase, C-terminal domain"/>
    <property type="match status" value="1"/>
</dbReference>
<dbReference type="PANTHER" id="PTHR44936:SF10">
    <property type="entry name" value="SENSOR PROTEIN RSTB"/>
    <property type="match status" value="1"/>
</dbReference>
<evidence type="ECO:0000256" key="1">
    <source>
        <dbReference type="ARBA" id="ARBA00000085"/>
    </source>
</evidence>